<feature type="region of interest" description="Disordered" evidence="1">
    <location>
        <begin position="1"/>
        <end position="111"/>
    </location>
</feature>
<keyword evidence="3" id="KW-1185">Reference proteome</keyword>
<proteinExistence type="predicted"/>
<dbReference type="AlphaFoldDB" id="A0A8J2QH27"/>
<organism evidence="2 3">
    <name type="scientific">Danaus chrysippus</name>
    <name type="common">African queen</name>
    <dbReference type="NCBI Taxonomy" id="151541"/>
    <lineage>
        <taxon>Eukaryota</taxon>
        <taxon>Metazoa</taxon>
        <taxon>Ecdysozoa</taxon>
        <taxon>Arthropoda</taxon>
        <taxon>Hexapoda</taxon>
        <taxon>Insecta</taxon>
        <taxon>Pterygota</taxon>
        <taxon>Neoptera</taxon>
        <taxon>Endopterygota</taxon>
        <taxon>Lepidoptera</taxon>
        <taxon>Glossata</taxon>
        <taxon>Ditrysia</taxon>
        <taxon>Papilionoidea</taxon>
        <taxon>Nymphalidae</taxon>
        <taxon>Danainae</taxon>
        <taxon>Danaini</taxon>
        <taxon>Danaina</taxon>
        <taxon>Danaus</taxon>
        <taxon>Anosia</taxon>
    </lineage>
</organism>
<protein>
    <submittedName>
        <fullName evidence="2">(African queen) hypothetical protein</fullName>
    </submittedName>
</protein>
<evidence type="ECO:0000256" key="1">
    <source>
        <dbReference type="SAM" id="MobiDB-lite"/>
    </source>
</evidence>
<accession>A0A8J2QH27</accession>
<evidence type="ECO:0000313" key="2">
    <source>
        <dbReference type="EMBL" id="CAG9562767.1"/>
    </source>
</evidence>
<comment type="caution">
    <text evidence="2">The sequence shown here is derived from an EMBL/GenBank/DDBJ whole genome shotgun (WGS) entry which is preliminary data.</text>
</comment>
<dbReference type="Proteomes" id="UP000789524">
    <property type="component" value="Unassembled WGS sequence"/>
</dbReference>
<sequence>MSGIKNDPPPQEARTHARPAVSGSTQTQAHLSRGPKVCSSPCDRDGGMRQVWVRARGGDARAASRHARRRSPAVSGGRGAGSSQSTVSRRAAHTDTDTDSTATASLERDRE</sequence>
<evidence type="ECO:0000313" key="3">
    <source>
        <dbReference type="Proteomes" id="UP000789524"/>
    </source>
</evidence>
<reference evidence="2" key="1">
    <citation type="submission" date="2021-09" db="EMBL/GenBank/DDBJ databases">
        <authorList>
            <person name="Martin H S."/>
        </authorList>
    </citation>
    <scope>NUCLEOTIDE SEQUENCE</scope>
</reference>
<dbReference type="EMBL" id="CAKASE010000048">
    <property type="protein sequence ID" value="CAG9562767.1"/>
    <property type="molecule type" value="Genomic_DNA"/>
</dbReference>
<gene>
    <name evidence="2" type="ORF">DCHRY22_LOCUS4044</name>
</gene>
<name>A0A8J2QH27_9NEOP</name>